<feature type="domain" description="Tetrahydrofolate dehydrogenase/cyclohydrolase catalytic" evidence="13">
    <location>
        <begin position="46"/>
        <end position="155"/>
    </location>
</feature>
<dbReference type="FunFam" id="3.40.50.10860:FF:000005">
    <property type="entry name" value="C-1-tetrahydrofolate synthase, cytoplasmic, putative"/>
    <property type="match status" value="1"/>
</dbReference>
<dbReference type="EC" id="3.5.4.9" evidence="3"/>
<evidence type="ECO:0000256" key="10">
    <source>
        <dbReference type="ARBA" id="ARBA00023268"/>
    </source>
</evidence>
<organism evidence="15 16">
    <name type="scientific">Larinioides sclopetarius</name>
    <dbReference type="NCBI Taxonomy" id="280406"/>
    <lineage>
        <taxon>Eukaryota</taxon>
        <taxon>Metazoa</taxon>
        <taxon>Ecdysozoa</taxon>
        <taxon>Arthropoda</taxon>
        <taxon>Chelicerata</taxon>
        <taxon>Arachnida</taxon>
        <taxon>Araneae</taxon>
        <taxon>Araneomorphae</taxon>
        <taxon>Entelegynae</taxon>
        <taxon>Araneoidea</taxon>
        <taxon>Araneidae</taxon>
        <taxon>Larinioides</taxon>
    </lineage>
</organism>
<dbReference type="InterPro" id="IPR020867">
    <property type="entry name" value="THF_DH/CycHdrlase_CS"/>
</dbReference>
<keyword evidence="16" id="KW-1185">Reference proteome</keyword>
<keyword evidence="10" id="KW-0511">Multifunctional enzyme</keyword>
<evidence type="ECO:0000259" key="14">
    <source>
        <dbReference type="Pfam" id="PF02882"/>
    </source>
</evidence>
<evidence type="ECO:0000256" key="1">
    <source>
        <dbReference type="ARBA" id="ARBA00004777"/>
    </source>
</evidence>
<dbReference type="SUPFAM" id="SSF51735">
    <property type="entry name" value="NAD(P)-binding Rossmann-fold domains"/>
    <property type="match status" value="1"/>
</dbReference>
<comment type="catalytic activity">
    <reaction evidence="12">
        <text>(6S)-5,6,7,8-tetrahydrofolate + formate + ATP = (6R)-10-formyltetrahydrofolate + ADP + phosphate</text>
        <dbReference type="Rhea" id="RHEA:20221"/>
        <dbReference type="ChEBI" id="CHEBI:15740"/>
        <dbReference type="ChEBI" id="CHEBI:30616"/>
        <dbReference type="ChEBI" id="CHEBI:43474"/>
        <dbReference type="ChEBI" id="CHEBI:57453"/>
        <dbReference type="ChEBI" id="CHEBI:195366"/>
        <dbReference type="ChEBI" id="CHEBI:456216"/>
        <dbReference type="EC" id="6.3.4.3"/>
    </reaction>
</comment>
<dbReference type="AlphaFoldDB" id="A0AAV1ZUM7"/>
<keyword evidence="7" id="KW-0378">Hydrolase</keyword>
<evidence type="ECO:0000256" key="6">
    <source>
        <dbReference type="ARBA" id="ARBA00022563"/>
    </source>
</evidence>
<evidence type="ECO:0000256" key="9">
    <source>
        <dbReference type="ARBA" id="ARBA00023002"/>
    </source>
</evidence>
<dbReference type="InterPro" id="IPR000672">
    <property type="entry name" value="THF_DH/CycHdrlase"/>
</dbReference>
<dbReference type="Pfam" id="PF02882">
    <property type="entry name" value="THF_DHG_CYH_C"/>
    <property type="match status" value="1"/>
</dbReference>
<evidence type="ECO:0000313" key="16">
    <source>
        <dbReference type="Proteomes" id="UP001497382"/>
    </source>
</evidence>
<protein>
    <recommendedName>
        <fullName evidence="5">C-1-tetrahydrofolate synthase, cytoplasmic</fullName>
        <ecNumber evidence="4">1.5.1.5</ecNumber>
        <ecNumber evidence="3">3.5.4.9</ecNumber>
    </recommendedName>
</protein>
<dbReference type="PROSITE" id="PS00767">
    <property type="entry name" value="THF_DHG_CYH_2"/>
    <property type="match status" value="1"/>
</dbReference>
<comment type="caution">
    <text evidence="15">The sequence shown here is derived from an EMBL/GenBank/DDBJ whole genome shotgun (WGS) entry which is preliminary data.</text>
</comment>
<dbReference type="CDD" id="cd01080">
    <property type="entry name" value="NAD_bind_m-THF_DH_Cyclohyd"/>
    <property type="match status" value="1"/>
</dbReference>
<comment type="pathway">
    <text evidence="1">One-carbon metabolism; tetrahydrofolate interconversion.</text>
</comment>
<evidence type="ECO:0000256" key="12">
    <source>
        <dbReference type="ARBA" id="ARBA00049033"/>
    </source>
</evidence>
<dbReference type="GO" id="GO:0004488">
    <property type="term" value="F:methylenetetrahydrofolate dehydrogenase (NADP+) activity"/>
    <property type="evidence" value="ECO:0007669"/>
    <property type="project" value="UniProtKB-EC"/>
</dbReference>
<dbReference type="PANTHER" id="PTHR48099:SF5">
    <property type="entry name" value="C-1-TETRAHYDROFOLATE SYNTHASE, CYTOPLASMIC"/>
    <property type="match status" value="1"/>
</dbReference>
<dbReference type="PANTHER" id="PTHR48099">
    <property type="entry name" value="C-1-TETRAHYDROFOLATE SYNTHASE, CYTOPLASMIC-RELATED"/>
    <property type="match status" value="1"/>
</dbReference>
<feature type="domain" description="Tetrahydrofolate dehydrogenase/cyclohydrolase NAD(P)-binding" evidence="14">
    <location>
        <begin position="176"/>
        <end position="324"/>
    </location>
</feature>
<keyword evidence="9" id="KW-0560">Oxidoreductase</keyword>
<evidence type="ECO:0000256" key="4">
    <source>
        <dbReference type="ARBA" id="ARBA00012859"/>
    </source>
</evidence>
<evidence type="ECO:0000256" key="5">
    <source>
        <dbReference type="ARBA" id="ARBA00017592"/>
    </source>
</evidence>
<dbReference type="GO" id="GO:0004329">
    <property type="term" value="F:formate-tetrahydrofolate ligase activity"/>
    <property type="evidence" value="ECO:0007669"/>
    <property type="project" value="UniProtKB-EC"/>
</dbReference>
<dbReference type="PRINTS" id="PR00085">
    <property type="entry name" value="THFDHDRGNASE"/>
</dbReference>
<dbReference type="Proteomes" id="UP001497382">
    <property type="component" value="Unassembled WGS sequence"/>
</dbReference>
<gene>
    <name evidence="15" type="ORF">LARSCL_LOCUS8143</name>
</gene>
<comment type="subunit">
    <text evidence="2">Homodimer.</text>
</comment>
<comment type="catalytic activity">
    <reaction evidence="11">
        <text>(6R)-5,10-methenyltetrahydrofolate + H2O = (6R)-10-formyltetrahydrofolate + H(+)</text>
        <dbReference type="Rhea" id="RHEA:23700"/>
        <dbReference type="ChEBI" id="CHEBI:15377"/>
        <dbReference type="ChEBI" id="CHEBI:15378"/>
        <dbReference type="ChEBI" id="CHEBI:57455"/>
        <dbReference type="ChEBI" id="CHEBI:195366"/>
        <dbReference type="EC" id="3.5.4.9"/>
    </reaction>
</comment>
<dbReference type="GO" id="GO:0004477">
    <property type="term" value="F:methenyltetrahydrofolate cyclohydrolase activity"/>
    <property type="evidence" value="ECO:0007669"/>
    <property type="project" value="UniProtKB-EC"/>
</dbReference>
<reference evidence="15 16" key="1">
    <citation type="submission" date="2024-04" db="EMBL/GenBank/DDBJ databases">
        <authorList>
            <person name="Rising A."/>
            <person name="Reimegard J."/>
            <person name="Sonavane S."/>
            <person name="Akerstrom W."/>
            <person name="Nylinder S."/>
            <person name="Hedman E."/>
            <person name="Kallberg Y."/>
        </authorList>
    </citation>
    <scope>NUCLEOTIDE SEQUENCE [LARGE SCALE GENOMIC DNA]</scope>
</reference>
<evidence type="ECO:0000256" key="2">
    <source>
        <dbReference type="ARBA" id="ARBA00011738"/>
    </source>
</evidence>
<dbReference type="Gene3D" id="3.40.50.10860">
    <property type="entry name" value="Leucine Dehydrogenase, chain A, domain 1"/>
    <property type="match status" value="1"/>
</dbReference>
<accession>A0AAV1ZUM7</accession>
<dbReference type="FunFam" id="3.40.50.720:FF:000006">
    <property type="entry name" value="Bifunctional protein FolD"/>
    <property type="match status" value="1"/>
</dbReference>
<evidence type="ECO:0000256" key="8">
    <source>
        <dbReference type="ARBA" id="ARBA00022857"/>
    </source>
</evidence>
<evidence type="ECO:0000256" key="3">
    <source>
        <dbReference type="ARBA" id="ARBA00012776"/>
    </source>
</evidence>
<dbReference type="EMBL" id="CAXIEN010000085">
    <property type="protein sequence ID" value="CAL1275556.1"/>
    <property type="molecule type" value="Genomic_DNA"/>
</dbReference>
<dbReference type="Gene3D" id="3.40.50.720">
    <property type="entry name" value="NAD(P)-binding Rossmann-like Domain"/>
    <property type="match status" value="1"/>
</dbReference>
<dbReference type="GO" id="GO:0005829">
    <property type="term" value="C:cytosol"/>
    <property type="evidence" value="ECO:0007669"/>
    <property type="project" value="TreeGrafter"/>
</dbReference>
<dbReference type="Pfam" id="PF00763">
    <property type="entry name" value="THF_DHG_CYH"/>
    <property type="match status" value="1"/>
</dbReference>
<evidence type="ECO:0000256" key="7">
    <source>
        <dbReference type="ARBA" id="ARBA00022801"/>
    </source>
</evidence>
<keyword evidence="8" id="KW-0521">NADP</keyword>
<evidence type="ECO:0000256" key="11">
    <source>
        <dbReference type="ARBA" id="ARBA00036357"/>
    </source>
</evidence>
<dbReference type="PROSITE" id="PS00766">
    <property type="entry name" value="THF_DHG_CYH_1"/>
    <property type="match status" value="1"/>
</dbReference>
<dbReference type="GO" id="GO:0035999">
    <property type="term" value="P:tetrahydrofolate interconversion"/>
    <property type="evidence" value="ECO:0007669"/>
    <property type="project" value="TreeGrafter"/>
</dbReference>
<dbReference type="SUPFAM" id="SSF53223">
    <property type="entry name" value="Aminoacid dehydrogenase-like, N-terminal domain"/>
    <property type="match status" value="1"/>
</dbReference>
<evidence type="ECO:0000313" key="15">
    <source>
        <dbReference type="EMBL" id="CAL1275556.1"/>
    </source>
</evidence>
<dbReference type="HAMAP" id="MF_01576">
    <property type="entry name" value="THF_DHG_CYH"/>
    <property type="match status" value="1"/>
</dbReference>
<evidence type="ECO:0000259" key="13">
    <source>
        <dbReference type="Pfam" id="PF00763"/>
    </source>
</evidence>
<keyword evidence="6" id="KW-0554">One-carbon metabolism</keyword>
<name>A0AAV1ZUM7_9ARAC</name>
<dbReference type="InterPro" id="IPR020631">
    <property type="entry name" value="THF_DH/CycHdrlase_NAD-bd_dom"/>
</dbReference>
<proteinExistence type="inferred from homology"/>
<dbReference type="InterPro" id="IPR020630">
    <property type="entry name" value="THF_DH/CycHdrlase_cat_dom"/>
</dbReference>
<dbReference type="InterPro" id="IPR036291">
    <property type="entry name" value="NAD(P)-bd_dom_sf"/>
</dbReference>
<sequence>MVEISVTSTTDGICLSLTLSFICNEAFQKCLLLIPTFLVEKKFPYIQKQLQEEVKLLKEEHPNFDPVLAIVQVGAREDSNVYIRMKKKVAAEVGVTAKHVQLPRTLSENEILSEVQKLNDDPKIHGIIVQLPLDTDSPVDAKRITNAVSPSKDVDGICDENAGRLSHGELEGYFIACTPLGCLELIKRSGVTIKGSKAVVIGRSKIVGLPVALLLLWHHATVTVCHSRTQDLRSVVRDADIIVAAVGQAQMVKKDWVKPGAVVIDCGINSIKDETKKSGYRLVGDVDYDEVKEVASSITPVPGGVGPMTVIMLIKNTVYAAKQAAEKL</sequence>
<dbReference type="InterPro" id="IPR046346">
    <property type="entry name" value="Aminoacid_DH-like_N_sf"/>
</dbReference>
<dbReference type="EC" id="1.5.1.5" evidence="4"/>